<dbReference type="AlphaFoldDB" id="A0A444Y154"/>
<feature type="region of interest" description="Disordered" evidence="1">
    <location>
        <begin position="101"/>
        <end position="129"/>
    </location>
</feature>
<dbReference type="EMBL" id="SDMP01000018">
    <property type="protein sequence ID" value="RYQ95596.1"/>
    <property type="molecule type" value="Genomic_DNA"/>
</dbReference>
<reference evidence="2 3" key="1">
    <citation type="submission" date="2019-01" db="EMBL/GenBank/DDBJ databases">
        <title>Sequencing of cultivated peanut Arachis hypogaea provides insights into genome evolution and oil improvement.</title>
        <authorList>
            <person name="Chen X."/>
        </authorList>
    </citation>
    <scope>NUCLEOTIDE SEQUENCE [LARGE SCALE GENOMIC DNA]</scope>
    <source>
        <strain evidence="3">cv. Fuhuasheng</strain>
        <tissue evidence="2">Leaves</tissue>
    </source>
</reference>
<protein>
    <submittedName>
        <fullName evidence="2">Uncharacterized protein</fullName>
    </submittedName>
</protein>
<evidence type="ECO:0000256" key="1">
    <source>
        <dbReference type="SAM" id="MobiDB-lite"/>
    </source>
</evidence>
<accession>A0A444Y154</accession>
<organism evidence="2 3">
    <name type="scientific">Arachis hypogaea</name>
    <name type="common">Peanut</name>
    <dbReference type="NCBI Taxonomy" id="3818"/>
    <lineage>
        <taxon>Eukaryota</taxon>
        <taxon>Viridiplantae</taxon>
        <taxon>Streptophyta</taxon>
        <taxon>Embryophyta</taxon>
        <taxon>Tracheophyta</taxon>
        <taxon>Spermatophyta</taxon>
        <taxon>Magnoliopsida</taxon>
        <taxon>eudicotyledons</taxon>
        <taxon>Gunneridae</taxon>
        <taxon>Pentapetalae</taxon>
        <taxon>rosids</taxon>
        <taxon>fabids</taxon>
        <taxon>Fabales</taxon>
        <taxon>Fabaceae</taxon>
        <taxon>Papilionoideae</taxon>
        <taxon>50 kb inversion clade</taxon>
        <taxon>dalbergioids sensu lato</taxon>
        <taxon>Dalbergieae</taxon>
        <taxon>Pterocarpus clade</taxon>
        <taxon>Arachis</taxon>
    </lineage>
</organism>
<keyword evidence="3" id="KW-1185">Reference proteome</keyword>
<evidence type="ECO:0000313" key="3">
    <source>
        <dbReference type="Proteomes" id="UP000289738"/>
    </source>
</evidence>
<sequence length="129" mass="14641">MLEAELSDIQERYFHMSLKYAEVEAEREELVMKLKEVGLMEETKRLLSEKEILSLKVENLLGKINLLESDLSFFVENEHSPESCEERWDDEEEVVAAERASEVNFADEISGINTGPPSPTSSNESSVTS</sequence>
<gene>
    <name evidence="2" type="ORF">Ahy_B08g090952</name>
</gene>
<dbReference type="PANTHER" id="PTHR47270:SF3">
    <property type="entry name" value="HYPOTETICAL PROTEIN"/>
    <property type="match status" value="1"/>
</dbReference>
<evidence type="ECO:0000313" key="2">
    <source>
        <dbReference type="EMBL" id="RYQ95596.1"/>
    </source>
</evidence>
<comment type="caution">
    <text evidence="2">The sequence shown here is derived from an EMBL/GenBank/DDBJ whole genome shotgun (WGS) entry which is preliminary data.</text>
</comment>
<feature type="compositionally biased region" description="Low complexity" evidence="1">
    <location>
        <begin position="110"/>
        <end position="129"/>
    </location>
</feature>
<proteinExistence type="predicted"/>
<dbReference type="PANTHER" id="PTHR47270">
    <property type="entry name" value="PROTEIN MLP1-LIKE"/>
    <property type="match status" value="1"/>
</dbReference>
<dbReference type="Proteomes" id="UP000289738">
    <property type="component" value="Chromosome B08"/>
</dbReference>
<name>A0A444Y154_ARAHY</name>